<proteinExistence type="predicted"/>
<evidence type="ECO:0000313" key="2">
    <source>
        <dbReference type="EMBL" id="KAF9994625.1"/>
    </source>
</evidence>
<accession>A0A9P6SRW0</accession>
<feature type="compositionally biased region" description="Acidic residues" evidence="1">
    <location>
        <begin position="227"/>
        <end position="236"/>
    </location>
</feature>
<evidence type="ECO:0000256" key="1">
    <source>
        <dbReference type="SAM" id="MobiDB-lite"/>
    </source>
</evidence>
<feature type="region of interest" description="Disordered" evidence="1">
    <location>
        <begin position="227"/>
        <end position="249"/>
    </location>
</feature>
<comment type="caution">
    <text evidence="2">The sequence shown here is derived from an EMBL/GenBank/DDBJ whole genome shotgun (WGS) entry which is preliminary data.</text>
</comment>
<reference evidence="2" key="1">
    <citation type="journal article" date="2020" name="Fungal Divers.">
        <title>Resolving the Mortierellaceae phylogeny through synthesis of multi-gene phylogenetics and phylogenomics.</title>
        <authorList>
            <person name="Vandepol N."/>
            <person name="Liber J."/>
            <person name="Desiro A."/>
            <person name="Na H."/>
            <person name="Kennedy M."/>
            <person name="Barry K."/>
            <person name="Grigoriev I.V."/>
            <person name="Miller A.N."/>
            <person name="O'Donnell K."/>
            <person name="Stajich J.E."/>
            <person name="Bonito G."/>
        </authorList>
    </citation>
    <scope>NUCLEOTIDE SEQUENCE</scope>
    <source>
        <strain evidence="2">NRRL 2769</strain>
    </source>
</reference>
<dbReference type="EMBL" id="JAAAID010004025">
    <property type="protein sequence ID" value="KAF9994625.1"/>
    <property type="molecule type" value="Genomic_DNA"/>
</dbReference>
<dbReference type="Proteomes" id="UP000703661">
    <property type="component" value="Unassembled WGS sequence"/>
</dbReference>
<organism evidence="2 3">
    <name type="scientific">Entomortierella chlamydospora</name>
    <dbReference type="NCBI Taxonomy" id="101097"/>
    <lineage>
        <taxon>Eukaryota</taxon>
        <taxon>Fungi</taxon>
        <taxon>Fungi incertae sedis</taxon>
        <taxon>Mucoromycota</taxon>
        <taxon>Mortierellomycotina</taxon>
        <taxon>Mortierellomycetes</taxon>
        <taxon>Mortierellales</taxon>
        <taxon>Mortierellaceae</taxon>
        <taxon>Entomortierella</taxon>
    </lineage>
</organism>
<sequence>GEQGCAAAALSKSHLAAAFDTGVTTRKCDCILGVNGLQVGNFEAKRASTCKLGVAIQLRKNLKINKSILLELERYKLECPPLLNIHGLSALVFKIRRYEDIWVAGKAYDSIVLPTTIPEFQLFLKDAAHSLFRLLDDYHDYAKKVVAAKELYDYQQRAQAQEDFASLVDPPVTRMLDWEKVVLHSPSKPQGKQSNRDCRKGAVSLGDNWVSNDIDFDNNFDNNFDDDFDDVYDDNNDNNSDQDHEDDVW</sequence>
<protein>
    <submittedName>
        <fullName evidence="2">Uncharacterized protein</fullName>
    </submittedName>
</protein>
<dbReference type="AlphaFoldDB" id="A0A9P6SRW0"/>
<feature type="non-terminal residue" evidence="2">
    <location>
        <position position="1"/>
    </location>
</feature>
<evidence type="ECO:0000313" key="3">
    <source>
        <dbReference type="Proteomes" id="UP000703661"/>
    </source>
</evidence>
<gene>
    <name evidence="2" type="ORF">BGZ80_007762</name>
</gene>
<name>A0A9P6SRW0_9FUNG</name>
<keyword evidence="3" id="KW-1185">Reference proteome</keyword>